<evidence type="ECO:0000313" key="2">
    <source>
        <dbReference type="Proteomes" id="UP000316096"/>
    </source>
</evidence>
<dbReference type="Proteomes" id="UP000316096">
    <property type="component" value="Unassembled WGS sequence"/>
</dbReference>
<dbReference type="AlphaFoldDB" id="A0A543CRG1"/>
<dbReference type="EMBL" id="VFOZ01000001">
    <property type="protein sequence ID" value="TQL99638.1"/>
    <property type="molecule type" value="Genomic_DNA"/>
</dbReference>
<accession>A0A543CRG1</accession>
<keyword evidence="2" id="KW-1185">Reference proteome</keyword>
<dbReference type="InterPro" id="IPR025447">
    <property type="entry name" value="DUF4192"/>
</dbReference>
<evidence type="ECO:0000313" key="1">
    <source>
        <dbReference type="EMBL" id="TQL99638.1"/>
    </source>
</evidence>
<comment type="caution">
    <text evidence="1">The sequence shown here is derived from an EMBL/GenBank/DDBJ whole genome shotgun (WGS) entry which is preliminary data.</text>
</comment>
<dbReference type="Pfam" id="PF13830">
    <property type="entry name" value="DUF4192"/>
    <property type="match status" value="1"/>
</dbReference>
<protein>
    <submittedName>
        <fullName evidence="1">Uncharacterized protein DUF4192</fullName>
    </submittedName>
</protein>
<gene>
    <name evidence="1" type="ORF">FB559_5336</name>
</gene>
<name>A0A543CRG1_9ACTN</name>
<proteinExistence type="predicted"/>
<reference evidence="1 2" key="1">
    <citation type="submission" date="2019-06" db="EMBL/GenBank/DDBJ databases">
        <title>Sequencing the genomes of 1000 actinobacteria strains.</title>
        <authorList>
            <person name="Klenk H.-P."/>
        </authorList>
    </citation>
    <scope>NUCLEOTIDE SEQUENCE [LARGE SCALE GENOMIC DNA]</scope>
    <source>
        <strain evidence="1 2">DSM 102200</strain>
    </source>
</reference>
<sequence length="330" mass="35913">MNMSLNTLRLRSPADVVAAIPYLIGFHPADSVVVLACDNARGAYAVRLDLTAQDALLEHITDLVARRRPEGVIVAGYGSADRVTPMVDRVRGHLDASGVRLREALRVEAGRFWSYLCSDSACCPSEGTYVDIDTSPVAAAAIAGGMVALPDRRDLERTLEPTGGEQMRQSTAKAELRLATWAESDTHKVPTHMITEGVPLVRDLLERACKGSDPPTTDEVAWLGVLLVNLRVRDEAWVRMKDPDLDAHISLWRHVLKQVTAPYAAAPACLLSFAAWRAGEGALANIALDRALSTDPSYSMARLLQELFISGLPPWSVPLDITPEDLDETD</sequence>
<organism evidence="1 2">
    <name type="scientific">Actinoallomurus bryophytorum</name>
    <dbReference type="NCBI Taxonomy" id="1490222"/>
    <lineage>
        <taxon>Bacteria</taxon>
        <taxon>Bacillati</taxon>
        <taxon>Actinomycetota</taxon>
        <taxon>Actinomycetes</taxon>
        <taxon>Streptosporangiales</taxon>
        <taxon>Thermomonosporaceae</taxon>
        <taxon>Actinoallomurus</taxon>
    </lineage>
</organism>